<accession>A0A0E4BM56</accession>
<gene>
    <name evidence="1" type="ORF">NK6_1823</name>
</gene>
<proteinExistence type="predicted"/>
<sequence length="41" mass="4678">MWRQYLGCASVIIVHGRAKNLPIPVRRPAERGVIHRAEGRL</sequence>
<dbReference type="AlphaFoldDB" id="A0A0E4BM56"/>
<reference evidence="1 2" key="1">
    <citation type="submission" date="2014-11" db="EMBL/GenBank/DDBJ databases">
        <title>Symbiosis island explosion on the genome of extra-slow-growing strains of soybean bradyrhizobia with massive insertion sequences.</title>
        <authorList>
            <person name="Iida T."/>
            <person name="Minamisawa K."/>
        </authorList>
    </citation>
    <scope>NUCLEOTIDE SEQUENCE [LARGE SCALE GENOMIC DNA]</scope>
    <source>
        <strain evidence="1 2">NK6</strain>
    </source>
</reference>
<protein>
    <submittedName>
        <fullName evidence="1">Uncharacterized protein</fullName>
    </submittedName>
</protein>
<dbReference type="EMBL" id="AP014685">
    <property type="protein sequence ID" value="BAR55007.1"/>
    <property type="molecule type" value="Genomic_DNA"/>
</dbReference>
<dbReference type="Proteomes" id="UP000063308">
    <property type="component" value="Chromosome"/>
</dbReference>
<evidence type="ECO:0000313" key="1">
    <source>
        <dbReference type="EMBL" id="BAR55007.1"/>
    </source>
</evidence>
<organism evidence="1 2">
    <name type="scientific">Bradyrhizobium diazoefficiens</name>
    <dbReference type="NCBI Taxonomy" id="1355477"/>
    <lineage>
        <taxon>Bacteria</taxon>
        <taxon>Pseudomonadati</taxon>
        <taxon>Pseudomonadota</taxon>
        <taxon>Alphaproteobacteria</taxon>
        <taxon>Hyphomicrobiales</taxon>
        <taxon>Nitrobacteraceae</taxon>
        <taxon>Bradyrhizobium</taxon>
    </lineage>
</organism>
<name>A0A0E4BM56_9BRAD</name>
<evidence type="ECO:0000313" key="2">
    <source>
        <dbReference type="Proteomes" id="UP000063308"/>
    </source>
</evidence>